<dbReference type="InterPro" id="IPR037883">
    <property type="entry name" value="Knr4/Smi1-like_sf"/>
</dbReference>
<dbReference type="Pfam" id="PF14568">
    <property type="entry name" value="SUKH_6"/>
    <property type="match status" value="1"/>
</dbReference>
<dbReference type="InterPro" id="IPR018958">
    <property type="entry name" value="Knr4/Smi1-like_dom"/>
</dbReference>
<evidence type="ECO:0000313" key="2">
    <source>
        <dbReference type="EMBL" id="SEU14204.1"/>
    </source>
</evidence>
<accession>A0A1I0JU77</accession>
<dbReference type="SMART" id="SM00860">
    <property type="entry name" value="SMI1_KNR4"/>
    <property type="match status" value="1"/>
</dbReference>
<feature type="domain" description="Knr4/Smi1-like" evidence="1">
    <location>
        <begin position="23"/>
        <end position="147"/>
    </location>
</feature>
<sequence>MTYIDVIEKEMNLSSDEPAFSGGASDEVIAEFEKALGGQFPPSYKLFLKKFGALSFGGNTYYGITKSGLTAAEVPCVFFATKFARDAGDADSKMIVVKASGYGPLFSIDTSQLSPSGEAVVVLTELSFKRDGAKEVMYESFEAFFCDTVRTSIAEL</sequence>
<protein>
    <submittedName>
        <fullName evidence="2">SMI1-KNR4 cell-wall</fullName>
    </submittedName>
</protein>
<reference evidence="2 3" key="1">
    <citation type="submission" date="2016-10" db="EMBL/GenBank/DDBJ databases">
        <authorList>
            <person name="de Groot N.N."/>
        </authorList>
    </citation>
    <scope>NUCLEOTIDE SEQUENCE [LARGE SCALE GENOMIC DNA]</scope>
    <source>
        <strain evidence="2 3">DSM 11363</strain>
    </source>
</reference>
<organism evidence="2 3">
    <name type="scientific">Pseudomonas graminis</name>
    <dbReference type="NCBI Taxonomy" id="158627"/>
    <lineage>
        <taxon>Bacteria</taxon>
        <taxon>Pseudomonadati</taxon>
        <taxon>Pseudomonadota</taxon>
        <taxon>Gammaproteobacteria</taxon>
        <taxon>Pseudomonadales</taxon>
        <taxon>Pseudomonadaceae</taxon>
        <taxon>Pseudomonas</taxon>
    </lineage>
</organism>
<dbReference type="OrthoDB" id="6464815at2"/>
<dbReference type="SUPFAM" id="SSF160631">
    <property type="entry name" value="SMI1/KNR4-like"/>
    <property type="match status" value="1"/>
</dbReference>
<proteinExistence type="predicted"/>
<evidence type="ECO:0000313" key="3">
    <source>
        <dbReference type="Proteomes" id="UP000182332"/>
    </source>
</evidence>
<dbReference type="Proteomes" id="UP000182332">
    <property type="component" value="Unassembled WGS sequence"/>
</dbReference>
<dbReference type="EMBL" id="FOHW01000098">
    <property type="protein sequence ID" value="SEU14204.1"/>
    <property type="molecule type" value="Genomic_DNA"/>
</dbReference>
<dbReference type="Gene3D" id="3.40.1580.10">
    <property type="entry name" value="SMI1/KNR4-like"/>
    <property type="match status" value="1"/>
</dbReference>
<dbReference type="RefSeq" id="WP_074893768.1">
    <property type="nucleotide sequence ID" value="NZ_FOHW01000098.1"/>
</dbReference>
<gene>
    <name evidence="2" type="ORF">SAMN05216197_1982</name>
</gene>
<evidence type="ECO:0000259" key="1">
    <source>
        <dbReference type="SMART" id="SM00860"/>
    </source>
</evidence>
<name>A0A1I0JU77_9PSED</name>
<dbReference type="AlphaFoldDB" id="A0A1I0JU77"/>